<evidence type="ECO:0000313" key="3">
    <source>
        <dbReference type="Proteomes" id="UP001272987"/>
    </source>
</evidence>
<dbReference type="EMBL" id="JARAWP010000046">
    <property type="protein sequence ID" value="MDX3025404.1"/>
    <property type="molecule type" value="Genomic_DNA"/>
</dbReference>
<dbReference type="PANTHER" id="PTHR30448">
    <property type="entry name" value="RNASE ADAPTER PROTEIN RAPZ"/>
    <property type="match status" value="1"/>
</dbReference>
<dbReference type="InterPro" id="IPR053931">
    <property type="entry name" value="RapZ_C"/>
</dbReference>
<dbReference type="Proteomes" id="UP001272987">
    <property type="component" value="Unassembled WGS sequence"/>
</dbReference>
<protein>
    <submittedName>
        <fullName evidence="2">RNase adapter RapZ</fullName>
    </submittedName>
</protein>
<evidence type="ECO:0000313" key="2">
    <source>
        <dbReference type="EMBL" id="MDX3025404.1"/>
    </source>
</evidence>
<feature type="domain" description="RapZ C-terminal" evidence="1">
    <location>
        <begin position="5"/>
        <end position="101"/>
    </location>
</feature>
<dbReference type="InterPro" id="IPR005337">
    <property type="entry name" value="RapZ-like"/>
</dbReference>
<name>A0ABU4MD26_9ACTN</name>
<sequence>MTTATVEITSFGYLHGEEPEARLKVDLRHHFRDPHVRPELRYLTAHDRAVRDAVMATGGIRDLVAAAAAVVEAFLAGPRQDEPVTLAVGCAGGRHRAASVAIFVFWIVSGDVEAAKEAGVEELAARFAERDLDVRLVHRDLDKDVVDR</sequence>
<gene>
    <name evidence="2" type="ORF">PV666_47200</name>
</gene>
<proteinExistence type="predicted"/>
<comment type="caution">
    <text evidence="2">The sequence shown here is derived from an EMBL/GenBank/DDBJ whole genome shotgun (WGS) entry which is preliminary data.</text>
</comment>
<evidence type="ECO:0000259" key="1">
    <source>
        <dbReference type="Pfam" id="PF22740"/>
    </source>
</evidence>
<reference evidence="2 3" key="1">
    <citation type="journal article" date="2023" name="Microb. Genom.">
        <title>Mesoterricola silvestris gen. nov., sp. nov., Mesoterricola sediminis sp. nov., Geothrix oryzae sp. nov., Geothrix edaphica sp. nov., Geothrix rubra sp. nov., and Geothrix limicola sp. nov., six novel members of Acidobacteriota isolated from soils.</title>
        <authorList>
            <person name="Weisberg A.J."/>
            <person name="Pearce E."/>
            <person name="Kramer C.G."/>
            <person name="Chang J.H."/>
            <person name="Clarke C.R."/>
        </authorList>
    </citation>
    <scope>NUCLEOTIDE SEQUENCE [LARGE SCALE GENOMIC DNA]</scope>
    <source>
        <strain evidence="2 3">NB05-1H</strain>
    </source>
</reference>
<organism evidence="2 3">
    <name type="scientific">Streptomyces acidiscabies</name>
    <dbReference type="NCBI Taxonomy" id="42234"/>
    <lineage>
        <taxon>Bacteria</taxon>
        <taxon>Bacillati</taxon>
        <taxon>Actinomycetota</taxon>
        <taxon>Actinomycetes</taxon>
        <taxon>Kitasatosporales</taxon>
        <taxon>Streptomycetaceae</taxon>
        <taxon>Streptomyces</taxon>
    </lineage>
</organism>
<dbReference type="Pfam" id="PF22740">
    <property type="entry name" value="PapZ_C"/>
    <property type="match status" value="1"/>
</dbReference>
<keyword evidence="3" id="KW-1185">Reference proteome</keyword>
<dbReference type="PANTHER" id="PTHR30448:SF0">
    <property type="entry name" value="RNASE ADAPTER PROTEIN RAPZ"/>
    <property type="match status" value="1"/>
</dbReference>
<accession>A0ABU4MD26</accession>
<dbReference type="RefSeq" id="WP_319167559.1">
    <property type="nucleotide sequence ID" value="NZ_CP122370.1"/>
</dbReference>